<dbReference type="OrthoDB" id="9799073at2"/>
<dbReference type="GO" id="GO:0005886">
    <property type="term" value="C:plasma membrane"/>
    <property type="evidence" value="ECO:0007669"/>
    <property type="project" value="UniProtKB-SubCell"/>
</dbReference>
<gene>
    <name evidence="9" type="primary">secE</name>
    <name evidence="10" type="ORF">B5F75_07025</name>
</gene>
<dbReference type="InterPro" id="IPR001901">
    <property type="entry name" value="Translocase_SecE/Sec61-g"/>
</dbReference>
<dbReference type="PANTHER" id="PTHR33910:SF1">
    <property type="entry name" value="PROTEIN TRANSLOCASE SUBUNIT SECE"/>
    <property type="match status" value="1"/>
</dbReference>
<dbReference type="RefSeq" id="WP_087289379.1">
    <property type="nucleotide sequence ID" value="NZ_NFJD01000005.1"/>
</dbReference>
<proteinExistence type="inferred from homology"/>
<dbReference type="Gene3D" id="1.20.5.1030">
    <property type="entry name" value="Preprotein translocase secy subunit"/>
    <property type="match status" value="1"/>
</dbReference>
<keyword evidence="7 9" id="KW-0811">Translocation</keyword>
<evidence type="ECO:0000313" key="11">
    <source>
        <dbReference type="Proteomes" id="UP000196368"/>
    </source>
</evidence>
<evidence type="ECO:0000256" key="7">
    <source>
        <dbReference type="ARBA" id="ARBA00023010"/>
    </source>
</evidence>
<organism evidence="10 11">
    <name type="scientific">Candidatus Avelusimicrobium gallicola</name>
    <dbReference type="NCBI Taxonomy" id="2562704"/>
    <lineage>
        <taxon>Bacteria</taxon>
        <taxon>Pseudomonadati</taxon>
        <taxon>Elusimicrobiota</taxon>
        <taxon>Elusimicrobia</taxon>
        <taxon>Elusimicrobiales</taxon>
        <taxon>Elusimicrobiaceae</taxon>
        <taxon>Candidatus Avelusimicrobium</taxon>
    </lineage>
</organism>
<dbReference type="EMBL" id="NFJD01000005">
    <property type="protein sequence ID" value="OUO56025.1"/>
    <property type="molecule type" value="Genomic_DNA"/>
</dbReference>
<comment type="similarity">
    <text evidence="9">Belongs to the SecE/SEC61-gamma family.</text>
</comment>
<name>A0A1Y4DB36_9BACT</name>
<evidence type="ECO:0000256" key="3">
    <source>
        <dbReference type="ARBA" id="ARBA00022475"/>
    </source>
</evidence>
<keyword evidence="6 9" id="KW-1133">Transmembrane helix</keyword>
<keyword evidence="8 9" id="KW-0472">Membrane</keyword>
<comment type="caution">
    <text evidence="10">The sequence shown here is derived from an EMBL/GenBank/DDBJ whole genome shotgun (WGS) entry which is preliminary data.</text>
</comment>
<comment type="subunit">
    <text evidence="9">Component of the Sec protein translocase complex. Heterotrimer consisting of SecY, SecE and SecG subunits. The heterotrimers can form oligomers, although 1 heterotrimer is thought to be able to translocate proteins. Interacts with the ribosome. Interacts with SecDF, and other proteins may be involved. Interacts with SecA.</text>
</comment>
<keyword evidence="4 9" id="KW-0812">Transmembrane</keyword>
<keyword evidence="11" id="KW-1185">Reference proteome</keyword>
<dbReference type="GO" id="GO:0065002">
    <property type="term" value="P:intracellular protein transmembrane transport"/>
    <property type="evidence" value="ECO:0007669"/>
    <property type="project" value="UniProtKB-UniRule"/>
</dbReference>
<reference evidence="11" key="1">
    <citation type="submission" date="2017-04" db="EMBL/GenBank/DDBJ databases">
        <title>Function of individual gut microbiota members based on whole genome sequencing of pure cultures obtained from chicken caecum.</title>
        <authorList>
            <person name="Medvecky M."/>
            <person name="Cejkova D."/>
            <person name="Polansky O."/>
            <person name="Karasova D."/>
            <person name="Kubasova T."/>
            <person name="Cizek A."/>
            <person name="Rychlik I."/>
        </authorList>
    </citation>
    <scope>NUCLEOTIDE SEQUENCE [LARGE SCALE GENOMIC DNA]</scope>
    <source>
        <strain evidence="11">An273</strain>
    </source>
</reference>
<evidence type="ECO:0000256" key="8">
    <source>
        <dbReference type="ARBA" id="ARBA00023136"/>
    </source>
</evidence>
<dbReference type="AlphaFoldDB" id="A0A1Y4DB36"/>
<evidence type="ECO:0000256" key="6">
    <source>
        <dbReference type="ARBA" id="ARBA00022989"/>
    </source>
</evidence>
<dbReference type="Proteomes" id="UP000196368">
    <property type="component" value="Unassembled WGS sequence"/>
</dbReference>
<keyword evidence="5 9" id="KW-0653">Protein transport</keyword>
<keyword evidence="3 9" id="KW-1003">Cell membrane</keyword>
<evidence type="ECO:0000256" key="4">
    <source>
        <dbReference type="ARBA" id="ARBA00022692"/>
    </source>
</evidence>
<keyword evidence="2 9" id="KW-0813">Transport</keyword>
<evidence type="ECO:0000256" key="1">
    <source>
        <dbReference type="ARBA" id="ARBA00004370"/>
    </source>
</evidence>
<dbReference type="PANTHER" id="PTHR33910">
    <property type="entry name" value="PROTEIN TRANSLOCASE SUBUNIT SECE"/>
    <property type="match status" value="1"/>
</dbReference>
<comment type="subcellular location">
    <subcellularLocation>
        <location evidence="9">Cell membrane</location>
        <topology evidence="9">Single-pass membrane protein</topology>
    </subcellularLocation>
    <subcellularLocation>
        <location evidence="1">Membrane</location>
    </subcellularLocation>
</comment>
<dbReference type="GO" id="GO:0009306">
    <property type="term" value="P:protein secretion"/>
    <property type="evidence" value="ECO:0007669"/>
    <property type="project" value="UniProtKB-UniRule"/>
</dbReference>
<dbReference type="NCBIfam" id="TIGR00964">
    <property type="entry name" value="secE_bact"/>
    <property type="match status" value="1"/>
</dbReference>
<dbReference type="InterPro" id="IPR005807">
    <property type="entry name" value="SecE_bac"/>
</dbReference>
<sequence length="62" mass="6710">MNKAIDFLKQSVGELKKSTWLSRQEVVQSTILVAIVVALVSAYVSVIDFGLTKVLGFVVGGR</sequence>
<dbReference type="InterPro" id="IPR038379">
    <property type="entry name" value="SecE_sf"/>
</dbReference>
<accession>A0A1Y4DB36</accession>
<comment type="function">
    <text evidence="9">Essential subunit of the Sec protein translocation channel SecYEG. Clamps together the 2 halves of SecY. May contact the channel plug during translocation.</text>
</comment>
<dbReference type="GO" id="GO:0006605">
    <property type="term" value="P:protein targeting"/>
    <property type="evidence" value="ECO:0007669"/>
    <property type="project" value="UniProtKB-UniRule"/>
</dbReference>
<dbReference type="GO" id="GO:0008320">
    <property type="term" value="F:protein transmembrane transporter activity"/>
    <property type="evidence" value="ECO:0007669"/>
    <property type="project" value="UniProtKB-UniRule"/>
</dbReference>
<evidence type="ECO:0000256" key="9">
    <source>
        <dbReference type="HAMAP-Rule" id="MF_00422"/>
    </source>
</evidence>
<dbReference type="GO" id="GO:0043952">
    <property type="term" value="P:protein transport by the Sec complex"/>
    <property type="evidence" value="ECO:0007669"/>
    <property type="project" value="UniProtKB-UniRule"/>
</dbReference>
<evidence type="ECO:0000256" key="2">
    <source>
        <dbReference type="ARBA" id="ARBA00022448"/>
    </source>
</evidence>
<protein>
    <recommendedName>
        <fullName evidence="9">Protein translocase subunit SecE</fullName>
    </recommendedName>
</protein>
<evidence type="ECO:0000313" key="10">
    <source>
        <dbReference type="EMBL" id="OUO56025.1"/>
    </source>
</evidence>
<feature type="transmembrane region" description="Helical" evidence="9">
    <location>
        <begin position="26"/>
        <end position="47"/>
    </location>
</feature>
<dbReference type="HAMAP" id="MF_00422">
    <property type="entry name" value="SecE"/>
    <property type="match status" value="1"/>
</dbReference>
<evidence type="ECO:0000256" key="5">
    <source>
        <dbReference type="ARBA" id="ARBA00022927"/>
    </source>
</evidence>
<dbReference type="Pfam" id="PF00584">
    <property type="entry name" value="SecE"/>
    <property type="match status" value="1"/>
</dbReference>